<reference evidence="1 2" key="1">
    <citation type="submission" date="2016-04" db="EMBL/GenBank/DDBJ databases">
        <title>Genome analyses suggest a sexual origin of heterokaryosis in a supposedly ancient asexual fungus.</title>
        <authorList>
            <person name="Ropars J."/>
            <person name="Sedzielewska K."/>
            <person name="Noel J."/>
            <person name="Charron P."/>
            <person name="Farinelli L."/>
            <person name="Marton T."/>
            <person name="Kruger M."/>
            <person name="Pelin A."/>
            <person name="Brachmann A."/>
            <person name="Corradi N."/>
        </authorList>
    </citation>
    <scope>NUCLEOTIDE SEQUENCE [LARGE SCALE GENOMIC DNA]</scope>
    <source>
        <strain evidence="1 2">C2</strain>
    </source>
</reference>
<evidence type="ECO:0000313" key="1">
    <source>
        <dbReference type="EMBL" id="PKK59213.1"/>
    </source>
</evidence>
<sequence length="162" mass="18985">MGIDSAYVPNIDKKHWQISNYYLFELLREQLEFPSQISTSVKKTYKNNSILIKCCYCKGCNKDNQTIFKIVVNKMDLIQSREFVKINVIYSINKKKCKHLDGKVFGQCRGYARQILSKSTEFKSSCDMRKKFYQPSRMNNSNYSLCKRLHAAIKDVNTLQKP</sequence>
<dbReference type="AlphaFoldDB" id="A0A2N1MC57"/>
<name>A0A2N1MC57_9GLOM</name>
<dbReference type="VEuPathDB" id="FungiDB:RhiirA1_476163"/>
<comment type="caution">
    <text evidence="1">The sequence shown here is derived from an EMBL/GenBank/DDBJ whole genome shotgun (WGS) entry which is preliminary data.</text>
</comment>
<organism evidence="1 2">
    <name type="scientific">Rhizophagus irregularis</name>
    <dbReference type="NCBI Taxonomy" id="588596"/>
    <lineage>
        <taxon>Eukaryota</taxon>
        <taxon>Fungi</taxon>
        <taxon>Fungi incertae sedis</taxon>
        <taxon>Mucoromycota</taxon>
        <taxon>Glomeromycotina</taxon>
        <taxon>Glomeromycetes</taxon>
        <taxon>Glomerales</taxon>
        <taxon>Glomeraceae</taxon>
        <taxon>Rhizophagus</taxon>
    </lineage>
</organism>
<proteinExistence type="predicted"/>
<reference evidence="1 2" key="2">
    <citation type="submission" date="2017-10" db="EMBL/GenBank/DDBJ databases">
        <title>Extensive intraspecific genome diversity in a model arbuscular mycorrhizal fungus.</title>
        <authorList>
            <person name="Chen E.C.H."/>
            <person name="Morin E."/>
            <person name="Baudet D."/>
            <person name="Noel J."/>
            <person name="Ndikumana S."/>
            <person name="Charron P."/>
            <person name="St-Onge C."/>
            <person name="Giorgi J."/>
            <person name="Grigoriev I.V."/>
            <person name="Roux C."/>
            <person name="Martin F.M."/>
            <person name="Corradi N."/>
        </authorList>
    </citation>
    <scope>NUCLEOTIDE SEQUENCE [LARGE SCALE GENOMIC DNA]</scope>
    <source>
        <strain evidence="1 2">C2</strain>
    </source>
</reference>
<gene>
    <name evidence="1" type="ORF">RhiirC2_795150</name>
</gene>
<dbReference type="Proteomes" id="UP000233469">
    <property type="component" value="Unassembled WGS sequence"/>
</dbReference>
<accession>A0A2N1MC57</accession>
<dbReference type="EMBL" id="LLXL01003157">
    <property type="protein sequence ID" value="PKK59213.1"/>
    <property type="molecule type" value="Genomic_DNA"/>
</dbReference>
<evidence type="ECO:0000313" key="2">
    <source>
        <dbReference type="Proteomes" id="UP000233469"/>
    </source>
</evidence>
<protein>
    <submittedName>
        <fullName evidence="1">Uncharacterized protein</fullName>
    </submittedName>
</protein>